<evidence type="ECO:0000313" key="5">
    <source>
        <dbReference type="Proteomes" id="UP000470446"/>
    </source>
</evidence>
<dbReference type="InterPro" id="IPR006141">
    <property type="entry name" value="Intein_N"/>
</dbReference>
<dbReference type="GO" id="GO:0016539">
    <property type="term" value="P:intein-mediated protein splicing"/>
    <property type="evidence" value="ECO:0007669"/>
    <property type="project" value="InterPro"/>
</dbReference>
<dbReference type="NCBIfam" id="TIGR01443">
    <property type="entry name" value="intein_Cterm"/>
    <property type="match status" value="1"/>
</dbReference>
<reference evidence="4 5" key="1">
    <citation type="submission" date="2020-01" db="EMBL/GenBank/DDBJ databases">
        <title>Insect and environment-associated Actinomycetes.</title>
        <authorList>
            <person name="Currrie C."/>
            <person name="Chevrette M."/>
            <person name="Carlson C."/>
            <person name="Stubbendieck R."/>
            <person name="Wendt-Pienkowski E."/>
        </authorList>
    </citation>
    <scope>NUCLEOTIDE SEQUENCE [LARGE SCALE GENOMIC DNA]</scope>
    <source>
        <strain evidence="4 5">SID14163</strain>
    </source>
</reference>
<dbReference type="InterPro" id="IPR050708">
    <property type="entry name" value="T6SS_VgrG/RHS"/>
</dbReference>
<proteinExistence type="predicted"/>
<dbReference type="InterPro" id="IPR036844">
    <property type="entry name" value="Hint_dom_sf"/>
</dbReference>
<dbReference type="SUPFAM" id="SSF51294">
    <property type="entry name" value="Hedgehog/intein (Hint) domain"/>
    <property type="match status" value="1"/>
</dbReference>
<dbReference type="Gene3D" id="2.180.10.10">
    <property type="entry name" value="RHS repeat-associated core"/>
    <property type="match status" value="2"/>
</dbReference>
<dbReference type="InterPro" id="IPR003587">
    <property type="entry name" value="Hint_dom_N"/>
</dbReference>
<feature type="region of interest" description="Disordered" evidence="1">
    <location>
        <begin position="49"/>
        <end position="87"/>
    </location>
</feature>
<feature type="region of interest" description="Disordered" evidence="1">
    <location>
        <begin position="825"/>
        <end position="846"/>
    </location>
</feature>
<name>A0A7K3PHY5_9ACTN</name>
<dbReference type="SMART" id="SM00306">
    <property type="entry name" value="HintN"/>
    <property type="match status" value="1"/>
</dbReference>
<feature type="signal peptide" evidence="2">
    <location>
        <begin position="1"/>
        <end position="26"/>
    </location>
</feature>
<dbReference type="InterPro" id="IPR006530">
    <property type="entry name" value="YD"/>
</dbReference>
<evidence type="ECO:0000256" key="2">
    <source>
        <dbReference type="SAM" id="SignalP"/>
    </source>
</evidence>
<feature type="compositionally biased region" description="Low complexity" evidence="1">
    <location>
        <begin position="825"/>
        <end position="836"/>
    </location>
</feature>
<keyword evidence="2" id="KW-0732">Signal</keyword>
<feature type="chain" id="PRO_5029638166" description="Hint domain-containing protein" evidence="2">
    <location>
        <begin position="27"/>
        <end position="2370"/>
    </location>
</feature>
<dbReference type="EMBL" id="JAAGMA010000313">
    <property type="protein sequence ID" value="NEB09606.1"/>
    <property type="molecule type" value="Genomic_DNA"/>
</dbReference>
<protein>
    <recommendedName>
        <fullName evidence="3">Hint domain-containing protein</fullName>
    </recommendedName>
</protein>
<dbReference type="InterPro" id="IPR030934">
    <property type="entry name" value="Intein_C"/>
</dbReference>
<feature type="region of interest" description="Disordered" evidence="1">
    <location>
        <begin position="229"/>
        <end position="248"/>
    </location>
</feature>
<dbReference type="PROSITE" id="PS50818">
    <property type="entry name" value="INTEIN_C_TER"/>
    <property type="match status" value="1"/>
</dbReference>
<evidence type="ECO:0000259" key="3">
    <source>
        <dbReference type="SMART" id="SM00306"/>
    </source>
</evidence>
<organism evidence="4 5">
    <name type="scientific">Streptomyces coelicoflavus</name>
    <dbReference type="NCBI Taxonomy" id="285562"/>
    <lineage>
        <taxon>Bacteria</taxon>
        <taxon>Bacillati</taxon>
        <taxon>Actinomycetota</taxon>
        <taxon>Actinomycetes</taxon>
        <taxon>Kitasatosporales</taxon>
        <taxon>Streptomycetaceae</taxon>
        <taxon>Streptomyces</taxon>
    </lineage>
</organism>
<dbReference type="CDD" id="cd00081">
    <property type="entry name" value="Hint"/>
    <property type="match status" value="1"/>
</dbReference>
<dbReference type="InterPro" id="IPR022385">
    <property type="entry name" value="Rhs_assc_core"/>
</dbReference>
<accession>A0A7K3PHY5</accession>
<dbReference type="InterPro" id="IPR031325">
    <property type="entry name" value="RHS_repeat"/>
</dbReference>
<feature type="compositionally biased region" description="Basic and acidic residues" evidence="1">
    <location>
        <begin position="62"/>
        <end position="75"/>
    </location>
</feature>
<dbReference type="PROSITE" id="PS50817">
    <property type="entry name" value="INTEIN_N_TER"/>
    <property type="match status" value="1"/>
</dbReference>
<dbReference type="NCBIfam" id="TIGR03696">
    <property type="entry name" value="Rhs_assc_core"/>
    <property type="match status" value="1"/>
</dbReference>
<dbReference type="Gene3D" id="2.170.16.10">
    <property type="entry name" value="Hedgehog/Intein (Hint) domain"/>
    <property type="match status" value="1"/>
</dbReference>
<evidence type="ECO:0000313" key="4">
    <source>
        <dbReference type="EMBL" id="NEB09606.1"/>
    </source>
</evidence>
<feature type="domain" description="Hint" evidence="3">
    <location>
        <begin position="2108"/>
        <end position="2209"/>
    </location>
</feature>
<dbReference type="PANTHER" id="PTHR32305">
    <property type="match status" value="1"/>
</dbReference>
<dbReference type="NCBIfam" id="TIGR01643">
    <property type="entry name" value="YD_repeat_2x"/>
    <property type="match status" value="4"/>
</dbReference>
<evidence type="ECO:0000256" key="1">
    <source>
        <dbReference type="SAM" id="MobiDB-lite"/>
    </source>
</evidence>
<dbReference type="Proteomes" id="UP000470446">
    <property type="component" value="Unassembled WGS sequence"/>
</dbReference>
<dbReference type="Pfam" id="PF07591">
    <property type="entry name" value="PT-HINT"/>
    <property type="match status" value="1"/>
</dbReference>
<dbReference type="Pfam" id="PF05593">
    <property type="entry name" value="RHS_repeat"/>
    <property type="match status" value="3"/>
</dbReference>
<dbReference type="PANTHER" id="PTHR32305:SF17">
    <property type="entry name" value="TRNA NUCLEASE WAPA"/>
    <property type="match status" value="1"/>
</dbReference>
<gene>
    <name evidence="4" type="ORF">G3I32_12140</name>
</gene>
<feature type="compositionally biased region" description="Low complexity" evidence="1">
    <location>
        <begin position="229"/>
        <end position="243"/>
    </location>
</feature>
<sequence>MRVRRAVVAAAGAAVLVGLLPATSVAVPPVPPVNGPGREALRLESLDKVVPADGNPVNQDVESLKTDVPQDREEAPPGTATPLPASTATVTFPSDAARRLSAAVEPQSQGDAPVTLAPAEGQPAPTGAWGVTVDARTDVTMQGVDGAVIRVDPPDTGAVPVSLSLDYGTFENLYGADWGSRLRLVQFPACYLTTPDAEECQAYTELETANDPDTNTVSATIDPAADDTVAAASGGTSTQSAGSRLLNAEGGSDSTVIGAVDSGAGPGGTFKATPLASTGSWSHSGSSGAFVWSYPLTVPVPPAGPVPKIALTYNSQTVDGRTSVSSPQASWIGEGWDYDPGHIERRYRSCKDDRKTLDAGAPNNTAKSNKTSDLCWVSHNAVMSLAGRTTELVRVGTTNTYRPASDDGTRVTLKTNAANGDNDGEYWEVTTTDGTVYTFGRHDVGGGHANTNSVSTVPVFGNHPGEPCHASAFADSRCGAGKQQAWRWGLDKVADVHGNVMVVNWKQEMNYYAVRDKRKTPEAYERFAYPTTIDYGMRSDDLSTPVAQVGFGVKQRCLKSTTACDAANFAKTDDPGAYRPWWDTPGNLNCKSTSKLCPGFPSFWTQMRLDTITTLGARPGVTGLGKVDVYALHQSFPDNWYDTSPGLWLNSITRTGYGPGDTAGTMQSKDGVSFAEYHVGSSSPLQSRLRDLQLPNLVRTGPKDQRPAFTRPRIGTVATEAGADIEVEYTGGCAAPPTEDKEKANGNCYPVRWSPDGEERTPPKEWFNKYVVASVVETDKVTNHGVPIVTKYKYTGPAWAKSDNEFQRPALRTYSDWQGYRQVSVTKGSKTTSSKTGNDDPQSQSYSETRYFLGTGGEVKDTTGTYTLVSDDAPQYAGQVAEALTYKDSDKQLVRRTLHFPWSKQTATRAREAEDGSAMEPLLAHRVGIKRTDDIQSLDDGWQSKRTLTTVDDTYGLTTEIESFVVKPDSSGGEARSEQECTRNTYVHNTDAHLIGLISQSRTIAVPCAQYVGANYATHLLKSVRTSYDNLAYAATPLKGMPTTVAESNGEGNAHSVVTTTTYDPLGRIRKVTRPDQGTTENVYTPADTGGPLTGLKTINALGHATTTTFDPGRSLPLTVTDPNGRVIRYEYDDLGRLVKGWSPTRSSGSQTPDVQISYQQATATSSRTSPAAVTTKTIKDDGSYASSVTIYDGLLRAVQTQNEAHGPGRVITDTSYDDHGRTSIVTSGYLAAGQPTTTLFQPKSTTLIPSYVKTQYDGMGRTIRQATYHDGEFEYEAFTSYGPNTVHVDPPGNTSPATWTTTDALGRVTEIEQYTDADQSTTRSTQYAYDVRGNRSEVTDPAGNKWTYTYDVRGRLVEATDPDTGTTKTTAYDGADRPLTTVDANGKSLYTSYDALGRVTAVREGSATASPTKSFTFDAVGALGMPVATTRHTPDGDYVTRTTGYTTDYQPTGRDITIPANNKTAGLSGTYKYTYSYTPTGKPLSVTYPSKGGIASEKVVTRYNEDGLPESTAGSSWYTADVTYSPFGEVLRTVSGSQPYRVWTTNFIDPHTGRLQRTVADRETASPHRISDSYYSYDATGTITSQARKLSEASGTTWDTQCYTYDALGELVHAWASNVAPTGTGNGCKTANGATFGYRTDYADSSGPVADAPNAATDTSSPDASLTSTLAAAAPAVGTVATSATAYRQAFTYDWVGNRSTLTEHNVTDPTKNVTYRSNYGTTAGNGATEPDTTQPHTLAWVSTTPTGSGSAYTYDLAGNTTIRDLANDTQNFTWTTENKPATVTTGSTIVNYTYDTGGQRLLENSSEGSTLYLPGGELTTDSTGKITKATRNYVHPGAPTVVRTSNGTSTGHTRNIQLADHLGTANTTIQMAANQPVTRRSFKPFGEARGPQPTAWPDRRSYLGTGIDDTATGLTHIGAREYDQANGRFISADPLLDITDPLQMNGYSYAKNSPISTSDPDGLRPVTDCERGCQDGDSTYQDWMQSNGDGTWTYRHETSVYLYDAEGDVHSITRSGSFHPPMGTTTIIKPYDLSVQNAALKFIGSVVFPDVEAWKKALSGEADGWDYFGIVSDLPFAKVAKLVPDSVVKKGKGAVEKWLKKYSSGCKCFLAGTEVLMADGKTKAIEKVEVGEEVIATDPETGETRLRKVTRLIVTEDDKHFNELTIETPNGPKKLTATHEHPFWVPEIGAWVEARNLAAGATLRTSDGTTVRVISNRAYTKHARTYNLTVEDLHTYYVLAGQAPVLVHNSDCPLHTVGGPRVRPGKDIDVDADGFVNGPTAEQLKSLDVQGLSTFDSVENASRIGLKGQVRTPTGPLPDGLGVIADGRGVGGPRALGHHTIYPTRRMSFDEYVGLIQGMNWQNMGKKL</sequence>
<comment type="caution">
    <text evidence="4">The sequence shown here is derived from an EMBL/GenBank/DDBJ whole genome shotgun (WGS) entry which is preliminary data.</text>
</comment>